<dbReference type="RefSeq" id="WP_131896114.1">
    <property type="nucleotide sequence ID" value="NZ_SMKU01000117.1"/>
</dbReference>
<feature type="signal peptide" evidence="1">
    <location>
        <begin position="1"/>
        <end position="25"/>
    </location>
</feature>
<evidence type="ECO:0000313" key="2">
    <source>
        <dbReference type="EMBL" id="TDD83026.1"/>
    </source>
</evidence>
<gene>
    <name evidence="2" type="ORF">E1298_21815</name>
</gene>
<sequence length="146" mass="15055">MGSLNHASKAALLCCAAALTLPMAAGCSGESKAAGSGDREGTPAGLDELAVRTGCALSGQRKAQELQQGNCKNSRGQYVLVSFTTDKGLNSWMEEAKPWGGTYLVGTRWVAVSTPATLQSLQKDLGGRVVSGETHGMGDMPGMKHG</sequence>
<dbReference type="AlphaFoldDB" id="A0A4R5BE03"/>
<organism evidence="2 3">
    <name type="scientific">Actinomadura rubrisoli</name>
    <dbReference type="NCBI Taxonomy" id="2530368"/>
    <lineage>
        <taxon>Bacteria</taxon>
        <taxon>Bacillati</taxon>
        <taxon>Actinomycetota</taxon>
        <taxon>Actinomycetes</taxon>
        <taxon>Streptosporangiales</taxon>
        <taxon>Thermomonosporaceae</taxon>
        <taxon>Actinomadura</taxon>
    </lineage>
</organism>
<dbReference type="EMBL" id="SMKU01000117">
    <property type="protein sequence ID" value="TDD83026.1"/>
    <property type="molecule type" value="Genomic_DNA"/>
</dbReference>
<protein>
    <recommendedName>
        <fullName evidence="4">Lipoprotein</fullName>
    </recommendedName>
</protein>
<dbReference type="OrthoDB" id="5114877at2"/>
<feature type="chain" id="PRO_5039135169" description="Lipoprotein" evidence="1">
    <location>
        <begin position="26"/>
        <end position="146"/>
    </location>
</feature>
<keyword evidence="1" id="KW-0732">Signal</keyword>
<comment type="caution">
    <text evidence="2">The sequence shown here is derived from an EMBL/GenBank/DDBJ whole genome shotgun (WGS) entry which is preliminary data.</text>
</comment>
<evidence type="ECO:0000256" key="1">
    <source>
        <dbReference type="SAM" id="SignalP"/>
    </source>
</evidence>
<proteinExistence type="predicted"/>
<reference evidence="2 3" key="1">
    <citation type="submission" date="2019-03" db="EMBL/GenBank/DDBJ databases">
        <title>Draft genome sequences of novel Actinobacteria.</title>
        <authorList>
            <person name="Sahin N."/>
            <person name="Ay H."/>
            <person name="Saygin H."/>
        </authorList>
    </citation>
    <scope>NUCLEOTIDE SEQUENCE [LARGE SCALE GENOMIC DNA]</scope>
    <source>
        <strain evidence="2 3">H3C3</strain>
    </source>
</reference>
<evidence type="ECO:0008006" key="4">
    <source>
        <dbReference type="Google" id="ProtNLM"/>
    </source>
</evidence>
<keyword evidence="3" id="KW-1185">Reference proteome</keyword>
<name>A0A4R5BE03_9ACTN</name>
<dbReference type="Proteomes" id="UP000294513">
    <property type="component" value="Unassembled WGS sequence"/>
</dbReference>
<evidence type="ECO:0000313" key="3">
    <source>
        <dbReference type="Proteomes" id="UP000294513"/>
    </source>
</evidence>
<accession>A0A4R5BE03</accession>